<accession>A0A3T0I6R7</accession>
<dbReference type="PANTHER" id="PTHR34822:SF1">
    <property type="entry name" value="GRPB FAMILY PROTEIN"/>
    <property type="match status" value="1"/>
</dbReference>
<proteinExistence type="predicted"/>
<dbReference type="Gene3D" id="3.30.460.10">
    <property type="entry name" value="Beta Polymerase, domain 2"/>
    <property type="match status" value="1"/>
</dbReference>
<reference evidence="1 2" key="1">
    <citation type="submission" date="2017-07" db="EMBL/GenBank/DDBJ databases">
        <title>The complete genome sequence of Bacillus mesonae strain H20-5, an efficient strain improving plant abiotic stress resistance.</title>
        <authorList>
            <person name="Kim S.Y."/>
            <person name="Song H."/>
            <person name="Sang M.K."/>
            <person name="Weon H.-Y."/>
            <person name="Song J."/>
        </authorList>
    </citation>
    <scope>NUCLEOTIDE SEQUENCE [LARGE SCALE GENOMIC DNA]</scope>
    <source>
        <strain evidence="1 2">H20-5</strain>
    </source>
</reference>
<dbReference type="InterPro" id="IPR007344">
    <property type="entry name" value="GrpB/CoaE"/>
</dbReference>
<evidence type="ECO:0000313" key="1">
    <source>
        <dbReference type="EMBL" id="AZU65026.1"/>
    </source>
</evidence>
<dbReference type="SUPFAM" id="SSF81301">
    <property type="entry name" value="Nucleotidyltransferase"/>
    <property type="match status" value="1"/>
</dbReference>
<dbReference type="OrthoDB" id="9799092at2"/>
<dbReference type="STRING" id="1193713.GCA_001636315_00242"/>
<sequence>MNLGLKNDEVNIVPFSEEWIKEFSRVRKEIHQSTNISEDRIVHIGSTAIKGMMAKPILDILVAVDDLTTVDISIINGLKSIGFLRLRVQRPNEIVFAKFADQTYQVKTHYIHLVEFEKELWKDLIFFRDYLNANEKSREEYLNLKLDYIKKHSTGVNAYTDHKEKFVKSIFKKRTGQKK</sequence>
<dbReference type="Pfam" id="PF04229">
    <property type="entry name" value="GrpB"/>
    <property type="match status" value="1"/>
</dbReference>
<dbReference type="AlphaFoldDB" id="A0A3T0I6R7"/>
<organism evidence="1 2">
    <name type="scientific">Neobacillus mesonae</name>
    <dbReference type="NCBI Taxonomy" id="1193713"/>
    <lineage>
        <taxon>Bacteria</taxon>
        <taxon>Bacillati</taxon>
        <taxon>Bacillota</taxon>
        <taxon>Bacilli</taxon>
        <taxon>Bacillales</taxon>
        <taxon>Bacillaceae</taxon>
        <taxon>Neobacillus</taxon>
    </lineage>
</organism>
<dbReference type="InterPro" id="IPR043519">
    <property type="entry name" value="NT_sf"/>
</dbReference>
<dbReference type="Proteomes" id="UP000282892">
    <property type="component" value="Chromosome"/>
</dbReference>
<evidence type="ECO:0000313" key="2">
    <source>
        <dbReference type="Proteomes" id="UP000282892"/>
    </source>
</evidence>
<dbReference type="RefSeq" id="WP_066400586.1">
    <property type="nucleotide sequence ID" value="NZ_CP022572.1"/>
</dbReference>
<name>A0A3T0I6R7_9BACI</name>
<dbReference type="EMBL" id="CP022572">
    <property type="protein sequence ID" value="AZU65026.1"/>
    <property type="molecule type" value="Genomic_DNA"/>
</dbReference>
<gene>
    <name evidence="1" type="ORF">CHR53_17055</name>
</gene>
<protein>
    <submittedName>
        <fullName evidence="1">GrpB family protein</fullName>
    </submittedName>
</protein>
<keyword evidence="2" id="KW-1185">Reference proteome</keyword>
<dbReference type="KEGG" id="nmk:CHR53_17055"/>
<dbReference type="PANTHER" id="PTHR34822">
    <property type="entry name" value="GRPB DOMAIN PROTEIN (AFU_ORTHOLOGUE AFUA_1G01530)"/>
    <property type="match status" value="1"/>
</dbReference>